<evidence type="ECO:0000259" key="1">
    <source>
        <dbReference type="Pfam" id="PF00149"/>
    </source>
</evidence>
<keyword evidence="3" id="KW-0496">Mitochondrion</keyword>
<proteinExistence type="predicted"/>
<dbReference type="Pfam" id="PF00149">
    <property type="entry name" value="Metallophos"/>
    <property type="match status" value="1"/>
</dbReference>
<gene>
    <name evidence="2" type="ORF">PBRA_002095</name>
    <name evidence="3" type="ORF">PLBR_LOCUS446</name>
</gene>
<dbReference type="EMBL" id="OVEO01000001">
    <property type="protein sequence ID" value="SPQ93231.1"/>
    <property type="molecule type" value="Genomic_DNA"/>
</dbReference>
<dbReference type="Proteomes" id="UP000290189">
    <property type="component" value="Unassembled WGS sequence"/>
</dbReference>
<feature type="domain" description="Calcineurin-like phosphoesterase" evidence="1">
    <location>
        <begin position="3"/>
        <end position="252"/>
    </location>
</feature>
<evidence type="ECO:0000313" key="3">
    <source>
        <dbReference type="EMBL" id="SPQ93231.1"/>
    </source>
</evidence>
<dbReference type="InterPro" id="IPR029052">
    <property type="entry name" value="Metallo-depent_PP-like"/>
</dbReference>
<organism evidence="2 4">
    <name type="scientific">Plasmodiophora brassicae</name>
    <name type="common">Clubroot disease agent</name>
    <dbReference type="NCBI Taxonomy" id="37360"/>
    <lineage>
        <taxon>Eukaryota</taxon>
        <taxon>Sar</taxon>
        <taxon>Rhizaria</taxon>
        <taxon>Endomyxa</taxon>
        <taxon>Phytomyxea</taxon>
        <taxon>Plasmodiophorida</taxon>
        <taxon>Plasmodiophoridae</taxon>
        <taxon>Plasmodiophora</taxon>
    </lineage>
</organism>
<dbReference type="AlphaFoldDB" id="A0A0G4J289"/>
<dbReference type="OrthoDB" id="550558at2759"/>
<sequence length="293" mass="33141">MQVQVCSDLHLEVWRGTSWPRKLVWELMIKPAAPYLALVGDITTPGIFRIVGAESDVDNLAAFLRWLSRRFVRVFFVIGNHELFSKSRRYPSLPGQSASAILKTISDICDSIPGVELLNRRSVVVDNVRVIGATLWSDIDVDSQPIVALVENSIGDYHRIFVEKDDGELRLLKVSDTVEWHRQDAAFIQEELYEAERLGQRSLVLTHHAPWRAGTCKPEFANSQLNCAFASDIRFLDIGTVHTAWVHGHTHWNSRQIIGGSVLVSNQLGYKRRTECDIEDCGLAYEPDYVISI</sequence>
<name>A0A0G4J289_PLABS</name>
<geneLocation type="mitochondrion" evidence="3"/>
<dbReference type="PANTHER" id="PTHR37844:SF2">
    <property type="entry name" value="SER_THR PROTEIN PHOSPHATASE SUPERFAMILY (AFU_ORTHOLOGUE AFUA_1G14840)"/>
    <property type="match status" value="1"/>
</dbReference>
<dbReference type="InterPro" id="IPR004843">
    <property type="entry name" value="Calcineurin-like_PHP"/>
</dbReference>
<keyword evidence="4" id="KW-1185">Reference proteome</keyword>
<dbReference type="EMBL" id="CDSF01000112">
    <property type="protein sequence ID" value="CEP01489.1"/>
    <property type="molecule type" value="Genomic_DNA"/>
</dbReference>
<dbReference type="Gene3D" id="3.60.21.10">
    <property type="match status" value="1"/>
</dbReference>
<evidence type="ECO:0000313" key="2">
    <source>
        <dbReference type="EMBL" id="CEP01489.1"/>
    </source>
</evidence>
<dbReference type="SUPFAM" id="SSF56300">
    <property type="entry name" value="Metallo-dependent phosphatases"/>
    <property type="match status" value="1"/>
</dbReference>
<protein>
    <recommendedName>
        <fullName evidence="1">Calcineurin-like phosphoesterase domain-containing protein</fullName>
    </recommendedName>
</protein>
<dbReference type="GO" id="GO:0016787">
    <property type="term" value="F:hydrolase activity"/>
    <property type="evidence" value="ECO:0007669"/>
    <property type="project" value="InterPro"/>
</dbReference>
<dbReference type="OMA" id="CDFERKG"/>
<dbReference type="PANTHER" id="PTHR37844">
    <property type="entry name" value="SER/THR PROTEIN PHOSPHATASE SUPERFAMILY (AFU_ORTHOLOGUE AFUA_1G14840)"/>
    <property type="match status" value="1"/>
</dbReference>
<accession>A0A0G4J289</accession>
<dbReference type="Proteomes" id="UP000039324">
    <property type="component" value="Unassembled WGS sequence"/>
</dbReference>
<reference evidence="2 4" key="1">
    <citation type="submission" date="2015-02" db="EMBL/GenBank/DDBJ databases">
        <authorList>
            <person name="Chooi Y.-H."/>
        </authorList>
    </citation>
    <scope>NUCLEOTIDE SEQUENCE [LARGE SCALE GENOMIC DNA]</scope>
    <source>
        <strain evidence="2">E3</strain>
    </source>
</reference>
<evidence type="ECO:0000313" key="5">
    <source>
        <dbReference type="Proteomes" id="UP000290189"/>
    </source>
</evidence>
<reference evidence="3 5" key="2">
    <citation type="submission" date="2018-03" db="EMBL/GenBank/DDBJ databases">
        <authorList>
            <person name="Fogelqvist J."/>
        </authorList>
    </citation>
    <scope>NUCLEOTIDE SEQUENCE [LARGE SCALE GENOMIC DNA]</scope>
</reference>
<evidence type="ECO:0000313" key="4">
    <source>
        <dbReference type="Proteomes" id="UP000039324"/>
    </source>
</evidence>